<dbReference type="Proteomes" id="UP000054549">
    <property type="component" value="Unassembled WGS sequence"/>
</dbReference>
<dbReference type="EMBL" id="KN818255">
    <property type="protein sequence ID" value="KIL63866.1"/>
    <property type="molecule type" value="Genomic_DNA"/>
</dbReference>
<sequence length="292" mass="32917">MLTDSQTVIVSLFTHGLLYGIYLATLIQCLRWLTFTDEGWKPREKINTVMILTTIFIFLMSTINHAASLVVWQVRNDYGNSMSILLVSQRIVNIALQDISENLAIISIWTVIIYRCWVVYAKPWRIMCAGHPLVRLAVLLGFGNLLCGTGIQGPSFEFVLIAMKAVTGLYIVITIYTTSMTFLAYDFGSYIYIGLAAIIYRVLSSRSNSGGNDRRLNYAMRILAESGVLYTSMIMFSLIGLTFYARKDHTLVEWLIGTIANNMAFSTGGISFNLILIRVYQSRVELRDSFAD</sequence>
<feature type="transmembrane region" description="Helical" evidence="1">
    <location>
        <begin position="12"/>
        <end position="34"/>
    </location>
</feature>
<reference evidence="2 3" key="1">
    <citation type="submission" date="2014-04" db="EMBL/GenBank/DDBJ databases">
        <title>Evolutionary Origins and Diversification of the Mycorrhizal Mutualists.</title>
        <authorList>
            <consortium name="DOE Joint Genome Institute"/>
            <consortium name="Mycorrhizal Genomics Consortium"/>
            <person name="Kohler A."/>
            <person name="Kuo A."/>
            <person name="Nagy L.G."/>
            <person name="Floudas D."/>
            <person name="Copeland A."/>
            <person name="Barry K.W."/>
            <person name="Cichocki N."/>
            <person name="Veneault-Fourrey C."/>
            <person name="LaButti K."/>
            <person name="Lindquist E.A."/>
            <person name="Lipzen A."/>
            <person name="Lundell T."/>
            <person name="Morin E."/>
            <person name="Murat C."/>
            <person name="Riley R."/>
            <person name="Ohm R."/>
            <person name="Sun H."/>
            <person name="Tunlid A."/>
            <person name="Henrissat B."/>
            <person name="Grigoriev I.V."/>
            <person name="Hibbett D.S."/>
            <person name="Martin F."/>
        </authorList>
    </citation>
    <scope>NUCLEOTIDE SEQUENCE [LARGE SCALE GENOMIC DNA]</scope>
    <source>
        <strain evidence="2 3">Koide BX008</strain>
    </source>
</reference>
<dbReference type="HOGENOM" id="CLU_044614_1_1_1"/>
<feature type="transmembrane region" description="Helical" evidence="1">
    <location>
        <begin position="158"/>
        <end position="176"/>
    </location>
</feature>
<keyword evidence="1" id="KW-0472">Membrane</keyword>
<name>A0A0C2X3R5_AMAMK</name>
<evidence type="ECO:0000313" key="3">
    <source>
        <dbReference type="Proteomes" id="UP000054549"/>
    </source>
</evidence>
<dbReference type="OrthoDB" id="3357408at2759"/>
<feature type="transmembrane region" description="Helical" evidence="1">
    <location>
        <begin position="182"/>
        <end position="203"/>
    </location>
</feature>
<feature type="transmembrane region" description="Helical" evidence="1">
    <location>
        <begin position="46"/>
        <end position="72"/>
    </location>
</feature>
<organism evidence="2 3">
    <name type="scientific">Amanita muscaria (strain Koide BX008)</name>
    <dbReference type="NCBI Taxonomy" id="946122"/>
    <lineage>
        <taxon>Eukaryota</taxon>
        <taxon>Fungi</taxon>
        <taxon>Dikarya</taxon>
        <taxon>Basidiomycota</taxon>
        <taxon>Agaricomycotina</taxon>
        <taxon>Agaricomycetes</taxon>
        <taxon>Agaricomycetidae</taxon>
        <taxon>Agaricales</taxon>
        <taxon>Pluteineae</taxon>
        <taxon>Amanitaceae</taxon>
        <taxon>Amanita</taxon>
    </lineage>
</organism>
<feature type="transmembrane region" description="Helical" evidence="1">
    <location>
        <begin position="251"/>
        <end position="277"/>
    </location>
</feature>
<keyword evidence="1" id="KW-1133">Transmembrane helix</keyword>
<protein>
    <submittedName>
        <fullName evidence="2">Uncharacterized protein</fullName>
    </submittedName>
</protein>
<keyword evidence="3" id="KW-1185">Reference proteome</keyword>
<proteinExistence type="predicted"/>
<dbReference type="AlphaFoldDB" id="A0A0C2X3R5"/>
<evidence type="ECO:0000256" key="1">
    <source>
        <dbReference type="SAM" id="Phobius"/>
    </source>
</evidence>
<feature type="transmembrane region" description="Helical" evidence="1">
    <location>
        <begin position="223"/>
        <end position="245"/>
    </location>
</feature>
<feature type="transmembrane region" description="Helical" evidence="1">
    <location>
        <begin position="133"/>
        <end position="151"/>
    </location>
</feature>
<dbReference type="InParanoid" id="A0A0C2X3R5"/>
<keyword evidence="1" id="KW-0812">Transmembrane</keyword>
<gene>
    <name evidence="2" type="ORF">M378DRAFT_79145</name>
</gene>
<evidence type="ECO:0000313" key="2">
    <source>
        <dbReference type="EMBL" id="KIL63866.1"/>
    </source>
</evidence>
<feature type="transmembrane region" description="Helical" evidence="1">
    <location>
        <begin position="103"/>
        <end position="121"/>
    </location>
</feature>
<accession>A0A0C2X3R5</accession>